<reference evidence="2 3" key="1">
    <citation type="journal article" date="2023" name="Nucleic Acids Res.">
        <title>The hologenome of Daphnia magna reveals possible DNA methylation and microbiome-mediated evolution of the host genome.</title>
        <authorList>
            <person name="Chaturvedi A."/>
            <person name="Li X."/>
            <person name="Dhandapani V."/>
            <person name="Marshall H."/>
            <person name="Kissane S."/>
            <person name="Cuenca-Cambronero M."/>
            <person name="Asole G."/>
            <person name="Calvet F."/>
            <person name="Ruiz-Romero M."/>
            <person name="Marangio P."/>
            <person name="Guigo R."/>
            <person name="Rago D."/>
            <person name="Mirbahai L."/>
            <person name="Eastwood N."/>
            <person name="Colbourne J.K."/>
            <person name="Zhou J."/>
            <person name="Mallon E."/>
            <person name="Orsini L."/>
        </authorList>
    </citation>
    <scope>NUCLEOTIDE SEQUENCE [LARGE SCALE GENOMIC DNA]</scope>
    <source>
        <strain evidence="2">LRV0_1</strain>
    </source>
</reference>
<dbReference type="Pfam" id="PF00476">
    <property type="entry name" value="DNA_pol_A"/>
    <property type="match status" value="1"/>
</dbReference>
<dbReference type="Proteomes" id="UP001234178">
    <property type="component" value="Unassembled WGS sequence"/>
</dbReference>
<evidence type="ECO:0000259" key="1">
    <source>
        <dbReference type="Pfam" id="PF00476"/>
    </source>
</evidence>
<dbReference type="PANTHER" id="PTHR10133:SF62">
    <property type="entry name" value="DNA POLYMERASE THETA"/>
    <property type="match status" value="1"/>
</dbReference>
<sequence>MGCKSLAEKLEVGEEEAQLFVNTLHATYPINQCRTNGFVVTLLGRRRFLPAINSNNAVQRAQAERQYSKFQLRIIRRKQDSSYI</sequence>
<evidence type="ECO:0000313" key="3">
    <source>
        <dbReference type="Proteomes" id="UP001234178"/>
    </source>
</evidence>
<dbReference type="SUPFAM" id="SSF56672">
    <property type="entry name" value="DNA/RNA polymerases"/>
    <property type="match status" value="1"/>
</dbReference>
<proteinExistence type="predicted"/>
<dbReference type="InterPro" id="IPR001098">
    <property type="entry name" value="DNA-dir_DNA_pol_A_palm_dom"/>
</dbReference>
<gene>
    <name evidence="2" type="ORF">OUZ56_017710</name>
</gene>
<organism evidence="2 3">
    <name type="scientific">Daphnia magna</name>
    <dbReference type="NCBI Taxonomy" id="35525"/>
    <lineage>
        <taxon>Eukaryota</taxon>
        <taxon>Metazoa</taxon>
        <taxon>Ecdysozoa</taxon>
        <taxon>Arthropoda</taxon>
        <taxon>Crustacea</taxon>
        <taxon>Branchiopoda</taxon>
        <taxon>Diplostraca</taxon>
        <taxon>Cladocera</taxon>
        <taxon>Anomopoda</taxon>
        <taxon>Daphniidae</taxon>
        <taxon>Daphnia</taxon>
    </lineage>
</organism>
<dbReference type="EMBL" id="JAOYFB010000038">
    <property type="protein sequence ID" value="KAK4028432.1"/>
    <property type="molecule type" value="Genomic_DNA"/>
</dbReference>
<dbReference type="Gene3D" id="1.10.150.20">
    <property type="entry name" value="5' to 3' exonuclease, C-terminal subdomain"/>
    <property type="match status" value="1"/>
</dbReference>
<keyword evidence="3" id="KW-1185">Reference proteome</keyword>
<dbReference type="InterPro" id="IPR043502">
    <property type="entry name" value="DNA/RNA_pol_sf"/>
</dbReference>
<accession>A0ABR0ATH6</accession>
<comment type="caution">
    <text evidence="2">The sequence shown here is derived from an EMBL/GenBank/DDBJ whole genome shotgun (WGS) entry which is preliminary data.</text>
</comment>
<evidence type="ECO:0000313" key="2">
    <source>
        <dbReference type="EMBL" id="KAK4028432.1"/>
    </source>
</evidence>
<dbReference type="PANTHER" id="PTHR10133">
    <property type="entry name" value="DNA POLYMERASE I"/>
    <property type="match status" value="1"/>
</dbReference>
<name>A0ABR0ATH6_9CRUS</name>
<feature type="domain" description="DNA-directed DNA polymerase family A palm" evidence="1">
    <location>
        <begin position="1"/>
        <end position="66"/>
    </location>
</feature>
<protein>
    <recommendedName>
        <fullName evidence="1">DNA-directed DNA polymerase family A palm domain-containing protein</fullName>
    </recommendedName>
</protein>
<dbReference type="InterPro" id="IPR002298">
    <property type="entry name" value="DNA_polymerase_A"/>
</dbReference>